<evidence type="ECO:0000256" key="3">
    <source>
        <dbReference type="ARBA" id="ARBA00022824"/>
    </source>
</evidence>
<dbReference type="GO" id="GO:0009617">
    <property type="term" value="P:response to bacterium"/>
    <property type="evidence" value="ECO:0007669"/>
    <property type="project" value="InterPro"/>
</dbReference>
<dbReference type="Proteomes" id="UP001061958">
    <property type="component" value="Unassembled WGS sequence"/>
</dbReference>
<dbReference type="GO" id="GO:0005789">
    <property type="term" value="C:endoplasmic reticulum membrane"/>
    <property type="evidence" value="ECO:0007669"/>
    <property type="project" value="UniProtKB-SubCell"/>
</dbReference>
<protein>
    <recommendedName>
        <fullName evidence="6">Reticulon-like protein</fullName>
    </recommendedName>
</protein>
<keyword evidence="3 6" id="KW-0256">Endoplasmic reticulum</keyword>
<keyword evidence="5 6" id="KW-0472">Membrane</keyword>
<dbReference type="InterPro" id="IPR003388">
    <property type="entry name" value="Reticulon"/>
</dbReference>
<reference evidence="8" key="1">
    <citation type="journal article" date="2022" name="Proc. Natl. Acad. Sci. U.S.A.">
        <title>Life cycle and functional genomics of the unicellular red alga Galdieria for elucidating algal and plant evolution and industrial use.</title>
        <authorList>
            <person name="Hirooka S."/>
            <person name="Itabashi T."/>
            <person name="Ichinose T.M."/>
            <person name="Onuma R."/>
            <person name="Fujiwara T."/>
            <person name="Yamashita S."/>
            <person name="Jong L.W."/>
            <person name="Tomita R."/>
            <person name="Iwane A.H."/>
            <person name="Miyagishima S.Y."/>
        </authorList>
    </citation>
    <scope>NUCLEOTIDE SEQUENCE</scope>
    <source>
        <strain evidence="8">NBRC 102759</strain>
    </source>
</reference>
<gene>
    <name evidence="8" type="ORF">GpartN1_g1595.t1</name>
</gene>
<name>A0A9C7UND3_9RHOD</name>
<reference evidence="8" key="2">
    <citation type="submission" date="2022-01" db="EMBL/GenBank/DDBJ databases">
        <authorList>
            <person name="Hirooka S."/>
            <person name="Miyagishima S.Y."/>
        </authorList>
    </citation>
    <scope>NUCLEOTIDE SEQUENCE</scope>
    <source>
        <strain evidence="8">NBRC 102759</strain>
    </source>
</reference>
<dbReference type="OrthoDB" id="567788at2759"/>
<evidence type="ECO:0000256" key="2">
    <source>
        <dbReference type="ARBA" id="ARBA00022692"/>
    </source>
</evidence>
<organism evidence="8 9">
    <name type="scientific">Galdieria partita</name>
    <dbReference type="NCBI Taxonomy" id="83374"/>
    <lineage>
        <taxon>Eukaryota</taxon>
        <taxon>Rhodophyta</taxon>
        <taxon>Bangiophyceae</taxon>
        <taxon>Galdieriales</taxon>
        <taxon>Galdieriaceae</taxon>
        <taxon>Galdieria</taxon>
    </lineage>
</organism>
<keyword evidence="2 6" id="KW-0812">Transmembrane</keyword>
<accession>A0A9C7UND3</accession>
<keyword evidence="4 6" id="KW-1133">Transmembrane helix</keyword>
<feature type="domain" description="Reticulon" evidence="7">
    <location>
        <begin position="40"/>
        <end position="249"/>
    </location>
</feature>
<evidence type="ECO:0000256" key="4">
    <source>
        <dbReference type="ARBA" id="ARBA00022989"/>
    </source>
</evidence>
<feature type="transmembrane region" description="Helical" evidence="6">
    <location>
        <begin position="76"/>
        <end position="102"/>
    </location>
</feature>
<dbReference type="Pfam" id="PF02453">
    <property type="entry name" value="Reticulon"/>
    <property type="match status" value="1"/>
</dbReference>
<comment type="caution">
    <text evidence="8">The sequence shown here is derived from an EMBL/GenBank/DDBJ whole genome shotgun (WGS) entry which is preliminary data.</text>
</comment>
<evidence type="ECO:0000256" key="5">
    <source>
        <dbReference type="ARBA" id="ARBA00023136"/>
    </source>
</evidence>
<feature type="transmembrane region" description="Helical" evidence="6">
    <location>
        <begin position="157"/>
        <end position="183"/>
    </location>
</feature>
<dbReference type="AlphaFoldDB" id="A0A9C7UND3"/>
<proteinExistence type="predicted"/>
<dbReference type="PANTHER" id="PTHR10994">
    <property type="entry name" value="RETICULON"/>
    <property type="match status" value="1"/>
</dbReference>
<feature type="transmembrane region" description="Helical" evidence="6">
    <location>
        <begin position="49"/>
        <end position="69"/>
    </location>
</feature>
<evidence type="ECO:0000313" key="9">
    <source>
        <dbReference type="Proteomes" id="UP001061958"/>
    </source>
</evidence>
<dbReference type="EMBL" id="BQMJ01000011">
    <property type="protein sequence ID" value="GJQ09804.1"/>
    <property type="molecule type" value="Genomic_DNA"/>
</dbReference>
<dbReference type="InterPro" id="IPR045064">
    <property type="entry name" value="Reticulon-like"/>
</dbReference>
<evidence type="ECO:0000313" key="8">
    <source>
        <dbReference type="EMBL" id="GJQ09804.1"/>
    </source>
</evidence>
<sequence length="251" mass="28895">MEDTLVQQVGSTTSTIGAYSNSPHKVEYLAWIPSWFPRKVHNLLAWNNVYLSTAIFLAGNCLFLLFILGKVSLLSLIAYVAMLELALSFVFVQCSNLLVGFLGSDFYSPPSLGKSYVTEEYLSKQLDQLIPLINKAIDEWKKIIFCTDNRRTLRLCLVAYIFAKLGHVVSFLSLLYLCFLYLFTVPILYHTFQQPVDHSVSRMMAFAYECWSPIQYHLQQRLQKLVDHCPQRIRSILTQHLQPLVEKTKTQ</sequence>
<dbReference type="PROSITE" id="PS50845">
    <property type="entry name" value="RETICULON"/>
    <property type="match status" value="1"/>
</dbReference>
<dbReference type="PANTHER" id="PTHR10994:SF193">
    <property type="entry name" value="RETICULON-LIKE PROTEIN"/>
    <property type="match status" value="1"/>
</dbReference>
<evidence type="ECO:0000259" key="7">
    <source>
        <dbReference type="PROSITE" id="PS50845"/>
    </source>
</evidence>
<evidence type="ECO:0000256" key="1">
    <source>
        <dbReference type="ARBA" id="ARBA00004477"/>
    </source>
</evidence>
<evidence type="ECO:0000256" key="6">
    <source>
        <dbReference type="RuleBase" id="RU363132"/>
    </source>
</evidence>
<comment type="subcellular location">
    <subcellularLocation>
        <location evidence="1 6">Endoplasmic reticulum membrane</location>
        <topology evidence="1 6">Multi-pass membrane protein</topology>
    </subcellularLocation>
</comment>
<keyword evidence="9" id="KW-1185">Reference proteome</keyword>